<evidence type="ECO:0000256" key="9">
    <source>
        <dbReference type="ARBA" id="ARBA00023098"/>
    </source>
</evidence>
<sequence>MSSFCSDLSSFFKITDNNSINSLLFLIFLAGTWKLTTLTLSFLSLVLDLTIFPSVNYKNYQSKDKDCWAVVTGASDGIGKEFALQLAKKGFNILLASRTESKLAQLSTDIQNNFQVHTKILTYDASNIDQYINSISQSINGIPITILINNVGQSHSIPVPFEEIDETELNSIININCVSTLKFTKIVQDNIKRTIQSKKAKKGLILTMGSFSGLLPTPYLSVYSGSKAFLQNWSNSLSAELAGYNIDVSCLLSYLVTSKMSKIRRSSFMIPTPKKFVSASLNNWNKRCGAQERYMTSTPFWSHALMHWSIENTVGVYSKIANKLNYNMHKDIRRRALRKKARLASGEEKPKTN</sequence>
<accession>A0A1D2VI77</accession>
<evidence type="ECO:0000256" key="12">
    <source>
        <dbReference type="HAMAP-Rule" id="MF_03107"/>
    </source>
</evidence>
<gene>
    <name evidence="14" type="ORF">ASCRUDRAFT_75892</name>
</gene>
<evidence type="ECO:0000313" key="15">
    <source>
        <dbReference type="Proteomes" id="UP000095038"/>
    </source>
</evidence>
<dbReference type="EMBL" id="KV454480">
    <property type="protein sequence ID" value="ODV61183.1"/>
    <property type="molecule type" value="Genomic_DNA"/>
</dbReference>
<dbReference type="PANTHER" id="PTHR43086:SF2">
    <property type="entry name" value="HYDROXYSTEROID DEHYDROGENASE-LIKE PROTEIN 1"/>
    <property type="match status" value="1"/>
</dbReference>
<keyword evidence="3 12" id="KW-0812">Transmembrane</keyword>
<dbReference type="GO" id="GO:0030148">
    <property type="term" value="P:sphingolipid biosynthetic process"/>
    <property type="evidence" value="ECO:0007669"/>
    <property type="project" value="EnsemblFungi"/>
</dbReference>
<keyword evidence="10 12" id="KW-0472">Membrane</keyword>
<evidence type="ECO:0000256" key="3">
    <source>
        <dbReference type="ARBA" id="ARBA00022692"/>
    </source>
</evidence>
<dbReference type="PROSITE" id="PS00061">
    <property type="entry name" value="ADH_SHORT"/>
    <property type="match status" value="1"/>
</dbReference>
<dbReference type="Gene3D" id="3.40.50.720">
    <property type="entry name" value="NAD(P)-binding Rossmann-like Domain"/>
    <property type="match status" value="1"/>
</dbReference>
<evidence type="ECO:0000256" key="8">
    <source>
        <dbReference type="ARBA" id="ARBA00023002"/>
    </source>
</evidence>
<dbReference type="UniPathway" id="UPA00094"/>
<feature type="binding site" evidence="12">
    <location>
        <position position="210"/>
    </location>
    <ligand>
        <name>substrate</name>
    </ligand>
</feature>
<dbReference type="InterPro" id="IPR036291">
    <property type="entry name" value="NAD(P)-bd_dom_sf"/>
</dbReference>
<dbReference type="AlphaFoldDB" id="A0A1D2VI77"/>
<keyword evidence="15" id="KW-1185">Reference proteome</keyword>
<dbReference type="GO" id="GO:0045703">
    <property type="term" value="F:ketoreductase activity"/>
    <property type="evidence" value="ECO:0007669"/>
    <property type="project" value="UniProtKB-UniRule"/>
</dbReference>
<dbReference type="CDD" id="cd05356">
    <property type="entry name" value="17beta-HSD1_like_SDR_c"/>
    <property type="match status" value="1"/>
</dbReference>
<name>A0A1D2VI77_9ASCO</name>
<dbReference type="PIRSF" id="PIRSF000126">
    <property type="entry name" value="11-beta-HSD1"/>
    <property type="match status" value="1"/>
</dbReference>
<keyword evidence="9 12" id="KW-0443">Lipid metabolism</keyword>
<dbReference type="InterPro" id="IPR027533">
    <property type="entry name" value="3_ketoreductase_fungal"/>
</dbReference>
<comment type="function">
    <text evidence="12">Component of the microsomal membrane bound fatty acid elongation system, which produces the 26-carbon very long-chain fatty acids (VLCFA) from palmitate. Catalyzes the reduction of the 3-ketoacyl-CoA intermediate that is formed in each cycle of fatty acid elongation. VLCFAs serve as precursors for ceramide and sphingolipids.</text>
</comment>
<dbReference type="PRINTS" id="PR00081">
    <property type="entry name" value="GDHRDH"/>
</dbReference>
<proteinExistence type="inferred from homology"/>
<dbReference type="STRING" id="1344418.A0A1D2VI77"/>
<dbReference type="GO" id="GO:0042761">
    <property type="term" value="P:very long-chain fatty acid biosynthetic process"/>
    <property type="evidence" value="ECO:0007669"/>
    <property type="project" value="EnsemblFungi"/>
</dbReference>
<protein>
    <recommendedName>
        <fullName evidence="12">Very-long-chain 3-oxoacyl-CoA reductase</fullName>
        <ecNumber evidence="12">1.1.1.330</ecNumber>
    </recommendedName>
    <alternativeName>
        <fullName evidence="12">3-ketoacyl-CoA reductase</fullName>
        <shortName evidence="12">3-ketoreductase</shortName>
        <shortName evidence="12">KAR</shortName>
    </alternativeName>
    <alternativeName>
        <fullName evidence="12">Microsomal beta-keto-reductase</fullName>
    </alternativeName>
</protein>
<keyword evidence="4 12" id="KW-0256">Endoplasmic reticulum</keyword>
<comment type="similarity">
    <text evidence="12">Belongs to the short-chain dehydrogenases/reductases (SDR) family.</text>
</comment>
<evidence type="ECO:0000256" key="2">
    <source>
        <dbReference type="ARBA" id="ARBA00022516"/>
    </source>
</evidence>
<dbReference type="PANTHER" id="PTHR43086">
    <property type="entry name" value="VERY-LONG-CHAIN 3-OXOOACYL-COA REDUCTASE"/>
    <property type="match status" value="1"/>
</dbReference>
<dbReference type="InParanoid" id="A0A1D2VI77"/>
<feature type="active site" description="Proton acceptor" evidence="12">
    <location>
        <position position="223"/>
    </location>
</feature>
<dbReference type="EC" id="1.1.1.330" evidence="12"/>
<dbReference type="InterPro" id="IPR020904">
    <property type="entry name" value="Sc_DH/Rdtase_CS"/>
</dbReference>
<dbReference type="RefSeq" id="XP_020047490.1">
    <property type="nucleotide sequence ID" value="XM_020193259.1"/>
</dbReference>
<dbReference type="HAMAP" id="MF_03107">
    <property type="entry name" value="3_ketoreductase"/>
    <property type="match status" value="1"/>
</dbReference>
<dbReference type="SUPFAM" id="SSF51735">
    <property type="entry name" value="NAD(P)-binding Rossmann-fold domains"/>
    <property type="match status" value="1"/>
</dbReference>
<keyword evidence="8 12" id="KW-0560">Oxidoreductase</keyword>
<feature type="transmembrane region" description="Helical" evidence="13">
    <location>
        <begin position="20"/>
        <end position="47"/>
    </location>
</feature>
<evidence type="ECO:0000256" key="10">
    <source>
        <dbReference type="ARBA" id="ARBA00023136"/>
    </source>
</evidence>
<evidence type="ECO:0000256" key="5">
    <source>
        <dbReference type="ARBA" id="ARBA00022832"/>
    </source>
</evidence>
<dbReference type="Pfam" id="PF00106">
    <property type="entry name" value="adh_short"/>
    <property type="match status" value="1"/>
</dbReference>
<dbReference type="GO" id="GO:0005789">
    <property type="term" value="C:endoplasmic reticulum membrane"/>
    <property type="evidence" value="ECO:0007669"/>
    <property type="project" value="UniProtKB-SubCell"/>
</dbReference>
<evidence type="ECO:0000256" key="11">
    <source>
        <dbReference type="ARBA" id="ARBA00023160"/>
    </source>
</evidence>
<evidence type="ECO:0000256" key="6">
    <source>
        <dbReference type="ARBA" id="ARBA00022857"/>
    </source>
</evidence>
<reference evidence="15" key="1">
    <citation type="submission" date="2016-05" db="EMBL/GenBank/DDBJ databases">
        <title>Comparative genomics of biotechnologically important yeasts.</title>
        <authorList>
            <consortium name="DOE Joint Genome Institute"/>
            <person name="Riley R."/>
            <person name="Haridas S."/>
            <person name="Wolfe K.H."/>
            <person name="Lopes M.R."/>
            <person name="Hittinger C.T."/>
            <person name="Goker M."/>
            <person name="Salamov A."/>
            <person name="Wisecaver J."/>
            <person name="Long T.M."/>
            <person name="Aerts A.L."/>
            <person name="Barry K."/>
            <person name="Choi C."/>
            <person name="Clum A."/>
            <person name="Coughlan A.Y."/>
            <person name="Deshpande S."/>
            <person name="Douglass A.P."/>
            <person name="Hanson S.J."/>
            <person name="Klenk H.-P."/>
            <person name="Labutti K."/>
            <person name="Lapidus A."/>
            <person name="Lindquist E."/>
            <person name="Lipzen A."/>
            <person name="Meier-Kolthoff J.P."/>
            <person name="Ohm R.A."/>
            <person name="Otillar R.P."/>
            <person name="Pangilinan J."/>
            <person name="Peng Y."/>
            <person name="Rokas A."/>
            <person name="Rosa C.A."/>
            <person name="Scheuner C."/>
            <person name="Sibirny A.A."/>
            <person name="Slot J.C."/>
            <person name="Stielow J.B."/>
            <person name="Sun H."/>
            <person name="Kurtzman C.P."/>
            <person name="Blackwell M."/>
            <person name="Grigoriev I.V."/>
            <person name="Jeffries T.W."/>
        </authorList>
    </citation>
    <scope>NUCLEOTIDE SEQUENCE [LARGE SCALE GENOMIC DNA]</scope>
    <source>
        <strain evidence="15">DSM 1968</strain>
    </source>
</reference>
<dbReference type="GO" id="GO:0030497">
    <property type="term" value="P:fatty acid elongation"/>
    <property type="evidence" value="ECO:0007669"/>
    <property type="project" value="UniProtKB-UniRule"/>
</dbReference>
<dbReference type="GeneID" id="30966895"/>
<comment type="subcellular location">
    <subcellularLocation>
        <location evidence="12">Endoplasmic reticulum membrane</location>
        <topology evidence="12">Single-pass membrane protein</topology>
    </subcellularLocation>
</comment>
<evidence type="ECO:0000256" key="4">
    <source>
        <dbReference type="ARBA" id="ARBA00022824"/>
    </source>
</evidence>
<organism evidence="14 15">
    <name type="scientific">Ascoidea rubescens DSM 1968</name>
    <dbReference type="NCBI Taxonomy" id="1344418"/>
    <lineage>
        <taxon>Eukaryota</taxon>
        <taxon>Fungi</taxon>
        <taxon>Dikarya</taxon>
        <taxon>Ascomycota</taxon>
        <taxon>Saccharomycotina</taxon>
        <taxon>Saccharomycetes</taxon>
        <taxon>Ascoideaceae</taxon>
        <taxon>Ascoidea</taxon>
    </lineage>
</organism>
<evidence type="ECO:0000313" key="14">
    <source>
        <dbReference type="EMBL" id="ODV61183.1"/>
    </source>
</evidence>
<comment type="pathway">
    <text evidence="1">Lipid metabolism; fatty acid biosynthesis.</text>
</comment>
<comment type="catalytic activity">
    <reaction evidence="12">
        <text>a very-long-chain (3R)-3-hydroxyacyl-CoA + NADP(+) = a very-long-chain 3-oxoacyl-CoA + NADPH + H(+)</text>
        <dbReference type="Rhea" id="RHEA:48680"/>
        <dbReference type="ChEBI" id="CHEBI:15378"/>
        <dbReference type="ChEBI" id="CHEBI:57783"/>
        <dbReference type="ChEBI" id="CHEBI:58349"/>
        <dbReference type="ChEBI" id="CHEBI:85440"/>
        <dbReference type="ChEBI" id="CHEBI:90725"/>
        <dbReference type="EC" id="1.1.1.330"/>
    </reaction>
</comment>
<evidence type="ECO:0000256" key="13">
    <source>
        <dbReference type="SAM" id="Phobius"/>
    </source>
</evidence>
<keyword evidence="11 12" id="KW-0275">Fatty acid biosynthesis</keyword>
<dbReference type="Proteomes" id="UP000095038">
    <property type="component" value="Unassembled WGS sequence"/>
</dbReference>
<keyword evidence="6 12" id="KW-0521">NADP</keyword>
<dbReference type="GO" id="GO:0141040">
    <property type="term" value="F:very-long-chain 3-oxoacyl-CoA reductase activity"/>
    <property type="evidence" value="ECO:0007669"/>
    <property type="project" value="UniProtKB-EC"/>
</dbReference>
<evidence type="ECO:0000256" key="1">
    <source>
        <dbReference type="ARBA" id="ARBA00005194"/>
    </source>
</evidence>
<dbReference type="OrthoDB" id="5545019at2759"/>
<keyword evidence="5 12" id="KW-0276">Fatty acid metabolism</keyword>
<dbReference type="InterPro" id="IPR002347">
    <property type="entry name" value="SDR_fam"/>
</dbReference>
<evidence type="ECO:0000256" key="7">
    <source>
        <dbReference type="ARBA" id="ARBA00022989"/>
    </source>
</evidence>
<dbReference type="FunCoup" id="A0A1D2VI77">
    <property type="interactions" value="687"/>
</dbReference>
<keyword evidence="2 12" id="KW-0444">Lipid biosynthesis</keyword>
<keyword evidence="7 12" id="KW-1133">Transmembrane helix</keyword>